<comment type="caution">
    <text evidence="2">The sequence shown here is derived from an EMBL/GenBank/DDBJ whole genome shotgun (WGS) entry which is preliminary data.</text>
</comment>
<protein>
    <submittedName>
        <fullName evidence="2">Uncharacterized protein</fullName>
    </submittedName>
</protein>
<evidence type="ECO:0000313" key="3">
    <source>
        <dbReference type="Proteomes" id="UP000283509"/>
    </source>
</evidence>
<feature type="region of interest" description="Disordered" evidence="1">
    <location>
        <begin position="304"/>
        <end position="323"/>
    </location>
</feature>
<reference evidence="2 3" key="2">
    <citation type="submission" date="2019-01" db="EMBL/GenBank/DDBJ databases">
        <title>The decoding of complex shrimp genome reveals the adaptation for benthos swimmer, frequently molting mechanism and breeding impact on genome.</title>
        <authorList>
            <person name="Sun Y."/>
            <person name="Gao Y."/>
            <person name="Yu Y."/>
        </authorList>
    </citation>
    <scope>NUCLEOTIDE SEQUENCE [LARGE SCALE GENOMIC DNA]</scope>
    <source>
        <tissue evidence="2">Muscle</tissue>
    </source>
</reference>
<feature type="region of interest" description="Disordered" evidence="1">
    <location>
        <begin position="693"/>
        <end position="722"/>
    </location>
</feature>
<feature type="region of interest" description="Disordered" evidence="1">
    <location>
        <begin position="227"/>
        <end position="250"/>
    </location>
</feature>
<dbReference type="EMBL" id="QCYY01003464">
    <property type="protein sequence ID" value="ROT63268.1"/>
    <property type="molecule type" value="Genomic_DNA"/>
</dbReference>
<feature type="compositionally biased region" description="Low complexity" evidence="1">
    <location>
        <begin position="619"/>
        <end position="633"/>
    </location>
</feature>
<name>A0A3R7PEK6_PENVA</name>
<organism evidence="2 3">
    <name type="scientific">Penaeus vannamei</name>
    <name type="common">Whiteleg shrimp</name>
    <name type="synonym">Litopenaeus vannamei</name>
    <dbReference type="NCBI Taxonomy" id="6689"/>
    <lineage>
        <taxon>Eukaryota</taxon>
        <taxon>Metazoa</taxon>
        <taxon>Ecdysozoa</taxon>
        <taxon>Arthropoda</taxon>
        <taxon>Crustacea</taxon>
        <taxon>Multicrustacea</taxon>
        <taxon>Malacostraca</taxon>
        <taxon>Eumalacostraca</taxon>
        <taxon>Eucarida</taxon>
        <taxon>Decapoda</taxon>
        <taxon>Dendrobranchiata</taxon>
        <taxon>Penaeoidea</taxon>
        <taxon>Penaeidae</taxon>
        <taxon>Penaeus</taxon>
    </lineage>
</organism>
<proteinExistence type="predicted"/>
<evidence type="ECO:0000313" key="2">
    <source>
        <dbReference type="EMBL" id="ROT63268.1"/>
    </source>
</evidence>
<reference evidence="2 3" key="1">
    <citation type="submission" date="2018-04" db="EMBL/GenBank/DDBJ databases">
        <authorList>
            <person name="Zhang X."/>
            <person name="Yuan J."/>
            <person name="Li F."/>
            <person name="Xiang J."/>
        </authorList>
    </citation>
    <scope>NUCLEOTIDE SEQUENCE [LARGE SCALE GENOMIC DNA]</scope>
    <source>
        <tissue evidence="2">Muscle</tissue>
    </source>
</reference>
<dbReference type="AlphaFoldDB" id="A0A3R7PEK6"/>
<accession>A0A3R7PEK6</accession>
<evidence type="ECO:0000256" key="1">
    <source>
        <dbReference type="SAM" id="MobiDB-lite"/>
    </source>
</evidence>
<keyword evidence="3" id="KW-1185">Reference proteome</keyword>
<sequence length="722" mass="77646">MVLVLARYVPYCDAGPGGQSVPSGSISLCLSQVPAGHTKGRSLVPVTREAFPCPRTSSTGLRAIEWLHSVPRTVPSGLSAHIQGTVPAGTFASPQVPPPIDSSSSLPGPRCGRIARGYAYSAGLFLSGPAAPHDQRLPPPGPLPRSLAQYQGDRFALLRTLSHQGPSARNNQGTSFRSLFGPLAKAPLAGPSRPYQGNSPRTLFRPGPSPISKAILSAGPHGPYYSKPEVPSALTKGSSPGPLPPGPIGPYQSSLLSVPRLYQRALSPRTRAFPHGPLATVSAVGTPRRTLFRRHPVPAVGRIRKRSSPGVRSAHSQGHLDPLMDVFPKSRGPIAPRNVSPRCPVCPYLAGRTFPPGPLSVHPPGCLGQYQNWRLRLSQDANHPPSASTTGSIPEGTVPRFPGSRIYSKASPRTLFPPGVPAFRPFTKAPPPGLSSPRVPRSHTIGAASPRSRRQPIRGYYLPKDPSSPKLSLAPPIPRLPSQVPRPIPKARPPQVLAHTQGHRRSPQRHLPWYPCAIPEALPLARSLRGPEVPRHRFRRTLFSILVFGHTNGSLPLQGPLSRQVPSAHTQKAPPQDLFSPGLCGPITKVAVIPQEPSCFLPRSLAHTEEWMQPPPRTSSPRSPRPHTTGTPSDDLCRRVRSLRPYYAKAQRSLQGPCRVRNYQGSSFPGYPAPYQAQPCPQGRLPQVPRAISKVTPSRSARSLYEGSASSDHLPRSFGSIS</sequence>
<dbReference type="Proteomes" id="UP000283509">
    <property type="component" value="Unassembled WGS sequence"/>
</dbReference>
<feature type="region of interest" description="Disordered" evidence="1">
    <location>
        <begin position="611"/>
        <end position="636"/>
    </location>
</feature>
<feature type="compositionally biased region" description="Polar residues" evidence="1">
    <location>
        <begin position="380"/>
        <end position="392"/>
    </location>
</feature>
<feature type="region of interest" description="Disordered" evidence="1">
    <location>
        <begin position="380"/>
        <end position="475"/>
    </location>
</feature>
<gene>
    <name evidence="2" type="ORF">C7M84_018860</name>
</gene>